<comment type="caution">
    <text evidence="1">The sequence shown here is derived from an EMBL/GenBank/DDBJ whole genome shotgun (WGS) entry which is preliminary data.</text>
</comment>
<dbReference type="AlphaFoldDB" id="A0AAW0M050"/>
<accession>A0AAW0M050</accession>
<dbReference type="Proteomes" id="UP000237347">
    <property type="component" value="Unassembled WGS sequence"/>
</dbReference>
<reference evidence="1 2" key="1">
    <citation type="journal article" date="2018" name="Sci. Data">
        <title>The draft genome sequence of cork oak.</title>
        <authorList>
            <person name="Ramos A.M."/>
            <person name="Usie A."/>
            <person name="Barbosa P."/>
            <person name="Barros P.M."/>
            <person name="Capote T."/>
            <person name="Chaves I."/>
            <person name="Simoes F."/>
            <person name="Abreu I."/>
            <person name="Carrasquinho I."/>
            <person name="Faro C."/>
            <person name="Guimaraes J.B."/>
            <person name="Mendonca D."/>
            <person name="Nobrega F."/>
            <person name="Rodrigues L."/>
            <person name="Saibo N.J.M."/>
            <person name="Varela M.C."/>
            <person name="Egas C."/>
            <person name="Matos J."/>
            <person name="Miguel C.M."/>
            <person name="Oliveira M.M."/>
            <person name="Ricardo C.P."/>
            <person name="Goncalves S."/>
        </authorList>
    </citation>
    <scope>NUCLEOTIDE SEQUENCE [LARGE SCALE GENOMIC DNA]</scope>
    <source>
        <strain evidence="2">cv. HL8</strain>
    </source>
</reference>
<dbReference type="EMBL" id="PKMF04000036">
    <property type="protein sequence ID" value="KAK7856469.1"/>
    <property type="molecule type" value="Genomic_DNA"/>
</dbReference>
<protein>
    <submittedName>
        <fullName evidence="1">Uncharacterized protein</fullName>
    </submittedName>
</protein>
<evidence type="ECO:0000313" key="1">
    <source>
        <dbReference type="EMBL" id="KAK7856469.1"/>
    </source>
</evidence>
<organism evidence="1 2">
    <name type="scientific">Quercus suber</name>
    <name type="common">Cork oak</name>
    <dbReference type="NCBI Taxonomy" id="58331"/>
    <lineage>
        <taxon>Eukaryota</taxon>
        <taxon>Viridiplantae</taxon>
        <taxon>Streptophyta</taxon>
        <taxon>Embryophyta</taxon>
        <taxon>Tracheophyta</taxon>
        <taxon>Spermatophyta</taxon>
        <taxon>Magnoliopsida</taxon>
        <taxon>eudicotyledons</taxon>
        <taxon>Gunneridae</taxon>
        <taxon>Pentapetalae</taxon>
        <taxon>rosids</taxon>
        <taxon>fabids</taxon>
        <taxon>Fagales</taxon>
        <taxon>Fagaceae</taxon>
        <taxon>Quercus</taxon>
    </lineage>
</organism>
<proteinExistence type="predicted"/>
<keyword evidence="2" id="KW-1185">Reference proteome</keyword>
<gene>
    <name evidence="1" type="ORF">CFP56_023121</name>
</gene>
<sequence length="279" mass="31219">MGSHGVGVANEGEGSLDHRLKRMTTNQGHDHVRVDVEPTRPDIAIQTPSNSHEKVQISRNLNLANFKEHLREIDAAITGVAPNLVAPPLKDPISDIEDCTTKKTGFLISNNKVTELEKLVGPEDGLTFVLGQSEVGLTLEPSFSHTINESQELNPAHSFFSLGSYTTKSLGGTKTKEMSSTIQKKKKHARKVVGKENLMHEEWSDVYREDKAQDLMEVTDNKEVGPKRKLRFPLKENTMEVDTGKKEKIEGEVLWSASFPGLVKQTVMLCWGMWKYRNE</sequence>
<name>A0AAW0M050_QUESU</name>
<evidence type="ECO:0000313" key="2">
    <source>
        <dbReference type="Proteomes" id="UP000237347"/>
    </source>
</evidence>